<dbReference type="AlphaFoldDB" id="A0A6I4I289"/>
<gene>
    <name evidence="1" type="ORF">GO620_005240</name>
</gene>
<name>A0A6I4I289_9SPHI</name>
<dbReference type="EMBL" id="CP066775">
    <property type="protein sequence ID" value="QQL50864.1"/>
    <property type="molecule type" value="Genomic_DNA"/>
</dbReference>
<sequence>MVKKVTLKLILATGFLFLTIGLKAQTLPVGTPVLEDFYRRQQLLGKIDSSLSFTVRPLFPTKSTNYSNVFDPEHDLETQNWKMVEKKSFANGKGEFQLLPVSWQQQFNSDHPYGWNDGPMIPSKGYQTVFSTGFYARYGPLSIQLRPEYVFAANPSFNGFDSGHNDYDLFNYYEANFRIDAPERFGTSAYSKAYLGQSAIRLNVGAFSLGLSTENIWWGPGVRNALILTNNAPGFAHVTFNTTKPVKTFLGSFEWQVIGARLNNSGYTPLITTVNSNGANLFIPKRDDWRYYTGFNLVYQPRWVPGLFLGLIRSFNAYESDISGLNNYLPFFVSYTKASIGNSGDPIARDQVTSVYSRWLFTKAHAEIYFEYGLNDNSYNRTDFAGSPQHSRAYIIGIRKLVPLNNNWGGNIMFNGEITQLSQTVDRYVRDAGGWYVHSEVRQGMTNDGQIIGAGTGTGGNLQSVDVSWVKGLKKLGILFERYEHNVDFSNVYFSQDINGNSRKWVDFGFGFQGDWNYKNLLFNAKLEGVQSVNYEWLLKNYQPTLSYQPNNNVFNLHAQVGVSYRF</sequence>
<dbReference type="RefSeq" id="WP_157526637.1">
    <property type="nucleotide sequence ID" value="NZ_CP066775.1"/>
</dbReference>
<evidence type="ECO:0000313" key="1">
    <source>
        <dbReference type="EMBL" id="QQL50864.1"/>
    </source>
</evidence>
<reference evidence="1 2" key="1">
    <citation type="submission" date="2020-12" db="EMBL/GenBank/DDBJ databases">
        <title>HMF7856_wgs.fasta genome submission.</title>
        <authorList>
            <person name="Kang H."/>
            <person name="Kim H."/>
            <person name="Joh K."/>
        </authorList>
    </citation>
    <scope>NUCLEOTIDE SEQUENCE [LARGE SCALE GENOMIC DNA]</scope>
    <source>
        <strain evidence="1 2">HMF7856</strain>
    </source>
</reference>
<dbReference type="InterPro" id="IPR026950">
    <property type="entry name" value="Caps_assemb_Wzi"/>
</dbReference>
<accession>A0A6I4I289</accession>
<dbReference type="Pfam" id="PF14052">
    <property type="entry name" value="Caps_assemb_Wzi"/>
    <property type="match status" value="1"/>
</dbReference>
<proteinExistence type="predicted"/>
<evidence type="ECO:0000313" key="2">
    <source>
        <dbReference type="Proteomes" id="UP000429232"/>
    </source>
</evidence>
<organism evidence="1 2">
    <name type="scientific">Mucilaginibacter ginkgonis</name>
    <dbReference type="NCBI Taxonomy" id="2682091"/>
    <lineage>
        <taxon>Bacteria</taxon>
        <taxon>Pseudomonadati</taxon>
        <taxon>Bacteroidota</taxon>
        <taxon>Sphingobacteriia</taxon>
        <taxon>Sphingobacteriales</taxon>
        <taxon>Sphingobacteriaceae</taxon>
        <taxon>Mucilaginibacter</taxon>
    </lineage>
</organism>
<dbReference type="Proteomes" id="UP000429232">
    <property type="component" value="Chromosome"/>
</dbReference>
<evidence type="ECO:0008006" key="3">
    <source>
        <dbReference type="Google" id="ProtNLM"/>
    </source>
</evidence>
<protein>
    <recommendedName>
        <fullName evidence="3">Capsule assembly protein Wzi</fullName>
    </recommendedName>
</protein>
<dbReference type="InterPro" id="IPR038636">
    <property type="entry name" value="Wzi_sf"/>
</dbReference>
<keyword evidence="2" id="KW-1185">Reference proteome</keyword>
<dbReference type="KEGG" id="mgik:GO620_005240"/>
<dbReference type="Gene3D" id="2.40.160.130">
    <property type="entry name" value="Capsule assembly protein Wzi"/>
    <property type="match status" value="1"/>
</dbReference>